<feature type="region of interest" description="Disordered" evidence="1">
    <location>
        <begin position="569"/>
        <end position="589"/>
    </location>
</feature>
<evidence type="ECO:0000256" key="1">
    <source>
        <dbReference type="SAM" id="MobiDB-lite"/>
    </source>
</evidence>
<feature type="region of interest" description="Disordered" evidence="1">
    <location>
        <begin position="320"/>
        <end position="352"/>
    </location>
</feature>
<dbReference type="GO" id="GO:2000042">
    <property type="term" value="P:negative regulation of double-strand break repair via homologous recombination"/>
    <property type="evidence" value="ECO:0007669"/>
    <property type="project" value="TreeGrafter"/>
</dbReference>
<dbReference type="PANTHER" id="PTHR28450:SF1">
    <property type="entry name" value="FANCONI ANEMIA GROUP B PROTEIN"/>
    <property type="match status" value="1"/>
</dbReference>
<dbReference type="STRING" id="46731.A0A3M6UQG0"/>
<keyword evidence="3" id="KW-1185">Reference proteome</keyword>
<proteinExistence type="predicted"/>
<dbReference type="GO" id="GO:1990414">
    <property type="term" value="P:replication-born double-strand break repair via sister chromatid exchange"/>
    <property type="evidence" value="ECO:0007669"/>
    <property type="project" value="TreeGrafter"/>
</dbReference>
<dbReference type="Proteomes" id="UP000275408">
    <property type="component" value="Unassembled WGS sequence"/>
</dbReference>
<gene>
    <name evidence="2" type="ORF">pdam_00009569</name>
</gene>
<comment type="caution">
    <text evidence="2">The sequence shown here is derived from an EMBL/GenBank/DDBJ whole genome shotgun (WGS) entry which is preliminary data.</text>
</comment>
<dbReference type="GO" id="GO:0036297">
    <property type="term" value="P:interstrand cross-link repair"/>
    <property type="evidence" value="ECO:0007669"/>
    <property type="project" value="InterPro"/>
</dbReference>
<dbReference type="EMBL" id="RCHS01000997">
    <property type="protein sequence ID" value="RMX55797.1"/>
    <property type="molecule type" value="Genomic_DNA"/>
</dbReference>
<dbReference type="AlphaFoldDB" id="A0A3M6UQG0"/>
<evidence type="ECO:0008006" key="4">
    <source>
        <dbReference type="Google" id="ProtNLM"/>
    </source>
</evidence>
<evidence type="ECO:0000313" key="2">
    <source>
        <dbReference type="EMBL" id="RMX55797.1"/>
    </source>
</evidence>
<protein>
    <recommendedName>
        <fullName evidence="4">Fanconi anemia group B protein</fullName>
    </recommendedName>
</protein>
<dbReference type="GO" id="GO:1905168">
    <property type="term" value="P:positive regulation of double-strand break repair via homologous recombination"/>
    <property type="evidence" value="ECO:0007669"/>
    <property type="project" value="TreeGrafter"/>
</dbReference>
<dbReference type="InterPro" id="IPR033333">
    <property type="entry name" value="FANCB"/>
</dbReference>
<name>A0A3M6UQG0_POCDA</name>
<organism evidence="2 3">
    <name type="scientific">Pocillopora damicornis</name>
    <name type="common">Cauliflower coral</name>
    <name type="synonym">Millepora damicornis</name>
    <dbReference type="NCBI Taxonomy" id="46731"/>
    <lineage>
        <taxon>Eukaryota</taxon>
        <taxon>Metazoa</taxon>
        <taxon>Cnidaria</taxon>
        <taxon>Anthozoa</taxon>
        <taxon>Hexacorallia</taxon>
        <taxon>Scleractinia</taxon>
        <taxon>Astrocoeniina</taxon>
        <taxon>Pocilloporidae</taxon>
        <taxon>Pocillopora</taxon>
    </lineage>
</organism>
<accession>A0A3M6UQG0</accession>
<dbReference type="GO" id="GO:0043240">
    <property type="term" value="C:Fanconi anaemia nuclear complex"/>
    <property type="evidence" value="ECO:0007669"/>
    <property type="project" value="InterPro"/>
</dbReference>
<dbReference type="PANTHER" id="PTHR28450">
    <property type="entry name" value="FANCONI ANEMIA GROUP B PROTEIN"/>
    <property type="match status" value="1"/>
</dbReference>
<reference evidence="2 3" key="1">
    <citation type="journal article" date="2018" name="Sci. Rep.">
        <title>Comparative analysis of the Pocillopora damicornis genome highlights role of immune system in coral evolution.</title>
        <authorList>
            <person name="Cunning R."/>
            <person name="Bay R.A."/>
            <person name="Gillette P."/>
            <person name="Baker A.C."/>
            <person name="Traylor-Knowles N."/>
        </authorList>
    </citation>
    <scope>NUCLEOTIDE SEQUENCE [LARGE SCALE GENOMIC DNA]</scope>
    <source>
        <strain evidence="2">RSMAS</strain>
        <tissue evidence="2">Whole animal</tissue>
    </source>
</reference>
<sequence>MAPLFVGIFKGLCTLHAMMPFEKFTIDSVTVDNSMNERSSEEFTVFWCGLLRGHVVSMGVKSEMTDDTSTLKRWICVNHTHKDVQEVSLVPNLYVPIATCCHVREPLNVGEFGGNSAYDNVNVYLATNRGQLLSFVNGRLRTYWQRPLQNVDSGAGEFSKFYLLDVTQGMVAIESNQNSPSAQSQTVTDSLQKTAGALRTTLQARGSSLREAKMELNVKLKMVEHCCKASGLQCLLEGDLGEVKADMSGPLSSEPESALNVKEIWQRILHDQWIIGVDVENIGARAVCDLTIGLVSSQTMDTSYSSKTVYCSDYRCHHQQPKREESSDSVQSPISKKKKVEHSQPLTDLQQLSPGNQTRLTAVCSLPRFTLSDRCPMSVVMTWRSYHGDGSIEQHSMHCGHVTLCAAQVMDGSLQVSRNLDSKSFHQDIAALRSVSIETELLLQGSISRPHHMIALLKSSIKEVPVVQREPGDHKDIFGQLISVLRENGPLCGTGIFLKDELQEGKVTLITRNKNQVFLLLHRLRQILPDDVRILADPELDFTHVKNSLSAINQEITNLEQNLRNMLQNPNKSHPGPLASNERGLLRGSDDSDSIAVLRESFERKRVREMTQNEGLGEMCDFEKFWDDVVNDQLRVDQAVAEV</sequence>
<evidence type="ECO:0000313" key="3">
    <source>
        <dbReference type="Proteomes" id="UP000275408"/>
    </source>
</evidence>